<dbReference type="PANTHER" id="PTHR20974">
    <property type="entry name" value="UPF0585 PROTEIN CG18661"/>
    <property type="match status" value="1"/>
</dbReference>
<dbReference type="STRING" id="490829.SAMN05421850_108132"/>
<name>A0A1G8QWZ2_9RHOB</name>
<dbReference type="Proteomes" id="UP000199340">
    <property type="component" value="Unassembled WGS sequence"/>
</dbReference>
<dbReference type="InterPro" id="IPR029063">
    <property type="entry name" value="SAM-dependent_MTases_sf"/>
</dbReference>
<keyword evidence="2" id="KW-1185">Reference proteome</keyword>
<accession>A0A1G8QWZ2</accession>
<dbReference type="EMBL" id="FNEB01000008">
    <property type="protein sequence ID" value="SDJ09217.1"/>
    <property type="molecule type" value="Genomic_DNA"/>
</dbReference>
<evidence type="ECO:0008006" key="3">
    <source>
        <dbReference type="Google" id="ProtNLM"/>
    </source>
</evidence>
<dbReference type="SUPFAM" id="SSF53335">
    <property type="entry name" value="S-adenosyl-L-methionine-dependent methyltransferases"/>
    <property type="match status" value="1"/>
</dbReference>
<evidence type="ECO:0000313" key="2">
    <source>
        <dbReference type="Proteomes" id="UP000199340"/>
    </source>
</evidence>
<evidence type="ECO:0000313" key="1">
    <source>
        <dbReference type="EMBL" id="SDJ09217.1"/>
    </source>
</evidence>
<protein>
    <recommendedName>
        <fullName evidence="3">Methyltransferase domain-containing protein</fullName>
    </recommendedName>
</protein>
<dbReference type="OrthoDB" id="5525831at2"/>
<dbReference type="InterPro" id="IPR010342">
    <property type="entry name" value="DUF938"/>
</dbReference>
<dbReference type="Gene3D" id="3.40.50.150">
    <property type="entry name" value="Vaccinia Virus protein VP39"/>
    <property type="match status" value="1"/>
</dbReference>
<dbReference type="Pfam" id="PF06080">
    <property type="entry name" value="DUF938"/>
    <property type="match status" value="1"/>
</dbReference>
<dbReference type="PANTHER" id="PTHR20974:SF0">
    <property type="entry name" value="UPF0585 PROTEIN CG18661"/>
    <property type="match status" value="1"/>
</dbReference>
<dbReference type="RefSeq" id="WP_090029519.1">
    <property type="nucleotide sequence ID" value="NZ_FNEB01000008.1"/>
</dbReference>
<dbReference type="AlphaFoldDB" id="A0A1G8QWZ2"/>
<sequence length="218" mass="23209">MPRRLNLPDSASIATPAEDGRMFAPSAARNAEAIAELVAAHAPETGRALELAAGTGEHAVVLAGRLPGLSWQPTDIDADRRRSIDAHAAQAGLANLQPAIELDATVPGWAATHGGQDLILLVNLLHLISEAEARILIAEAAQALAPGGRLILYGPFLRDGETTSEGDAQFHAALTAQDPEIGYKDDWDVIEWIHQNFLDLVQVIEMPANNMGFVARKP</sequence>
<proteinExistence type="predicted"/>
<reference evidence="1 2" key="1">
    <citation type="submission" date="2016-10" db="EMBL/GenBank/DDBJ databases">
        <authorList>
            <person name="de Groot N.N."/>
        </authorList>
    </citation>
    <scope>NUCLEOTIDE SEQUENCE [LARGE SCALE GENOMIC DNA]</scope>
    <source>
        <strain evidence="1 2">DSM 28010</strain>
    </source>
</reference>
<organism evidence="1 2">
    <name type="scientific">Lutimaribacter saemankumensis</name>
    <dbReference type="NCBI Taxonomy" id="490829"/>
    <lineage>
        <taxon>Bacteria</taxon>
        <taxon>Pseudomonadati</taxon>
        <taxon>Pseudomonadota</taxon>
        <taxon>Alphaproteobacteria</taxon>
        <taxon>Rhodobacterales</taxon>
        <taxon>Roseobacteraceae</taxon>
        <taxon>Lutimaribacter</taxon>
    </lineage>
</organism>
<gene>
    <name evidence="1" type="ORF">SAMN05421850_108132</name>
</gene>